<dbReference type="AlphaFoldDB" id="A0A485KA21"/>
<dbReference type="Proteomes" id="UP000332933">
    <property type="component" value="Unassembled WGS sequence"/>
</dbReference>
<dbReference type="EMBL" id="VJMH01000398">
    <property type="protein sequence ID" value="KAF0716481.1"/>
    <property type="molecule type" value="Genomic_DNA"/>
</dbReference>
<dbReference type="InterPro" id="IPR009836">
    <property type="entry name" value="GRDP-like"/>
</dbReference>
<evidence type="ECO:0000313" key="3">
    <source>
        <dbReference type="Proteomes" id="UP000332933"/>
    </source>
</evidence>
<dbReference type="OrthoDB" id="2684236at2759"/>
<dbReference type="PANTHER" id="PTHR34365">
    <property type="entry name" value="ENOLASE (DUF1399)"/>
    <property type="match status" value="1"/>
</dbReference>
<name>A0A485KA21_9STRA</name>
<protein>
    <submittedName>
        <fullName evidence="2">Aste57867_2829 protein</fullName>
    </submittedName>
</protein>
<reference evidence="2 3" key="1">
    <citation type="submission" date="2019-03" db="EMBL/GenBank/DDBJ databases">
        <authorList>
            <person name="Gaulin E."/>
            <person name="Dumas B."/>
        </authorList>
    </citation>
    <scope>NUCLEOTIDE SEQUENCE [LARGE SCALE GENOMIC DNA]</scope>
    <source>
        <strain evidence="2">CBS 568.67</strain>
    </source>
</reference>
<sequence length="274" mass="29593">MLRQLDFVHKMCRHYDYWYTPSVVQAAIARYHQFMHLIRISRDTLTMLVPTPDIDLVWHTHQCHPRGYFEFCRSTVGDLIDHDDTIQANDLHVGYAETSLLWAQVFQGEYTSKTSAPSNCAFGISDCTTKANSDCATNTCFSCDGKFASLARSDCATKKHSDCASTFAVMVTPTQTSCAGFTAKTSCAGFAAQTSCAGFTLHSCATLAAHSCAGIASKKPLKDVESNASSPTSIVDGRLLLLGGAIEENENLPFAVPVESGDATFEVSTPGVSS</sequence>
<reference evidence="1" key="2">
    <citation type="submission" date="2019-06" db="EMBL/GenBank/DDBJ databases">
        <title>Genomics analysis of Aphanomyces spp. identifies a new class of oomycete effector associated with host adaptation.</title>
        <authorList>
            <person name="Gaulin E."/>
        </authorList>
    </citation>
    <scope>NUCLEOTIDE SEQUENCE</scope>
    <source>
        <strain evidence="1">CBS 578.67</strain>
    </source>
</reference>
<accession>A0A485KA21</accession>
<evidence type="ECO:0000313" key="1">
    <source>
        <dbReference type="EMBL" id="KAF0716481.1"/>
    </source>
</evidence>
<dbReference type="EMBL" id="CAADRA010000398">
    <property type="protein sequence ID" value="VFT80017.1"/>
    <property type="molecule type" value="Genomic_DNA"/>
</dbReference>
<proteinExistence type="predicted"/>
<gene>
    <name evidence="2" type="primary">Aste57867_2829</name>
    <name evidence="1" type="ORF">As57867_002822</name>
    <name evidence="2" type="ORF">ASTE57867_2829</name>
</gene>
<dbReference type="PANTHER" id="PTHR34365:SF7">
    <property type="entry name" value="GLYCINE-RICH DOMAIN-CONTAINING PROTEIN 1"/>
    <property type="match status" value="1"/>
</dbReference>
<keyword evidence="3" id="KW-1185">Reference proteome</keyword>
<organism evidence="2 3">
    <name type="scientific">Aphanomyces stellatus</name>
    <dbReference type="NCBI Taxonomy" id="120398"/>
    <lineage>
        <taxon>Eukaryota</taxon>
        <taxon>Sar</taxon>
        <taxon>Stramenopiles</taxon>
        <taxon>Oomycota</taxon>
        <taxon>Saprolegniomycetes</taxon>
        <taxon>Saprolegniales</taxon>
        <taxon>Verrucalvaceae</taxon>
        <taxon>Aphanomyces</taxon>
    </lineage>
</organism>
<dbReference type="Pfam" id="PF07173">
    <property type="entry name" value="GRDP-like"/>
    <property type="match status" value="1"/>
</dbReference>
<evidence type="ECO:0000313" key="2">
    <source>
        <dbReference type="EMBL" id="VFT80017.1"/>
    </source>
</evidence>